<name>A0ABU8FWF7_9BACI</name>
<evidence type="ECO:0000256" key="1">
    <source>
        <dbReference type="SAM" id="Phobius"/>
    </source>
</evidence>
<dbReference type="Proteomes" id="UP001367922">
    <property type="component" value="Unassembled WGS sequence"/>
</dbReference>
<comment type="caution">
    <text evidence="2">The sequence shown here is derived from an EMBL/GenBank/DDBJ whole genome shotgun (WGS) entry which is preliminary data.</text>
</comment>
<gene>
    <name evidence="2" type="ORF">WAX78_08440</name>
</gene>
<feature type="transmembrane region" description="Helical" evidence="1">
    <location>
        <begin position="6"/>
        <end position="23"/>
    </location>
</feature>
<dbReference type="RefSeq" id="WP_336481841.1">
    <property type="nucleotide sequence ID" value="NZ_JBAWSV010000002.1"/>
</dbReference>
<reference evidence="2 3" key="1">
    <citation type="submission" date="2024-01" db="EMBL/GenBank/DDBJ databases">
        <title>Seven novel Bacillus-like species.</title>
        <authorList>
            <person name="Liu G."/>
        </authorList>
    </citation>
    <scope>NUCLEOTIDE SEQUENCE [LARGE SCALE GENOMIC DNA]</scope>
    <source>
        <strain evidence="2 3">FJAT-53711</strain>
    </source>
</reference>
<accession>A0ABU8FWF7</accession>
<evidence type="ECO:0000313" key="3">
    <source>
        <dbReference type="Proteomes" id="UP001367922"/>
    </source>
</evidence>
<sequence length="82" mass="9220">MEWLLGIIGICSVVLLFLFPIGALSSSVSVFFMCSIIGTMIIIMVLMKRSKPIFFFGIIVMTIIVLQMITLFVYPTIIKAFH</sequence>
<keyword evidence="3" id="KW-1185">Reference proteome</keyword>
<evidence type="ECO:0000313" key="2">
    <source>
        <dbReference type="EMBL" id="MEI4829484.1"/>
    </source>
</evidence>
<keyword evidence="1" id="KW-1133">Transmembrane helix</keyword>
<keyword evidence="1" id="KW-0472">Membrane</keyword>
<keyword evidence="1" id="KW-0812">Transmembrane</keyword>
<proteinExistence type="predicted"/>
<feature type="transmembrane region" description="Helical" evidence="1">
    <location>
        <begin position="53"/>
        <end position="74"/>
    </location>
</feature>
<dbReference type="EMBL" id="JBAWSV010000002">
    <property type="protein sequence ID" value="MEI4829484.1"/>
    <property type="molecule type" value="Genomic_DNA"/>
</dbReference>
<organism evidence="2 3">
    <name type="scientific">Bacillus yunxiaonensis</name>
    <dbReference type="NCBI Taxonomy" id="3127665"/>
    <lineage>
        <taxon>Bacteria</taxon>
        <taxon>Bacillati</taxon>
        <taxon>Bacillota</taxon>
        <taxon>Bacilli</taxon>
        <taxon>Bacillales</taxon>
        <taxon>Bacillaceae</taxon>
        <taxon>Bacillus</taxon>
    </lineage>
</organism>
<protein>
    <submittedName>
        <fullName evidence="2">Uncharacterized protein</fullName>
    </submittedName>
</protein>
<feature type="transmembrane region" description="Helical" evidence="1">
    <location>
        <begin position="30"/>
        <end position="47"/>
    </location>
</feature>